<reference evidence="1 2" key="1">
    <citation type="submission" date="2019-03" db="EMBL/GenBank/DDBJ databases">
        <title>Genomic Encyclopedia of Archaeal and Bacterial Type Strains, Phase II (KMG-II): from individual species to whole genera.</title>
        <authorList>
            <person name="Goeker M."/>
        </authorList>
    </citation>
    <scope>NUCLEOTIDE SEQUENCE [LARGE SCALE GENOMIC DNA]</scope>
    <source>
        <strain evidence="1 2">DSM 25687</strain>
    </source>
</reference>
<evidence type="ECO:0000313" key="2">
    <source>
        <dbReference type="Proteomes" id="UP000295260"/>
    </source>
</evidence>
<evidence type="ECO:0000313" key="1">
    <source>
        <dbReference type="EMBL" id="TDP58331.1"/>
    </source>
</evidence>
<dbReference type="EMBL" id="SNXR01000015">
    <property type="protein sequence ID" value="TDP58331.1"/>
    <property type="molecule type" value="Genomic_DNA"/>
</dbReference>
<proteinExistence type="predicted"/>
<dbReference type="Proteomes" id="UP000295260">
    <property type="component" value="Unassembled WGS sequence"/>
</dbReference>
<name>A0A4R6Q7W4_9FLAO</name>
<keyword evidence="2" id="KW-1185">Reference proteome</keyword>
<dbReference type="RefSeq" id="WP_133533600.1">
    <property type="nucleotide sequence ID" value="NZ_SNXR01000015.1"/>
</dbReference>
<accession>A0A4R6Q7W4</accession>
<sequence length="211" mass="25085">MLKKVLTIIFCITSYFVLAQKKEYFLNDDFNFITETEFIKEHDNPLDYNLRLKLDTCFYNVKVSRYKKGKISLQLLDSIKTDLSSLSKEELKPEDILVINYYPGNTPCSSYGYMINFKNKHDTYFNEIEKIKNLKQFFIYKTPDNLKDFGSKIDWLRDKNRLIEKIFFPIAYPCGGYVIIDSNGNYICQRGEYCYSPSFIKRLKEFIENKP</sequence>
<dbReference type="AlphaFoldDB" id="A0A4R6Q7W4"/>
<comment type="caution">
    <text evidence="1">The sequence shown here is derived from an EMBL/GenBank/DDBJ whole genome shotgun (WGS) entry which is preliminary data.</text>
</comment>
<protein>
    <submittedName>
        <fullName evidence="1">Uncharacterized protein</fullName>
    </submittedName>
</protein>
<gene>
    <name evidence="1" type="ORF">BC748_2370</name>
</gene>
<organism evidence="1 2">
    <name type="scientific">Flavobacterium dankookense</name>
    <dbReference type="NCBI Taxonomy" id="706186"/>
    <lineage>
        <taxon>Bacteria</taxon>
        <taxon>Pseudomonadati</taxon>
        <taxon>Bacteroidota</taxon>
        <taxon>Flavobacteriia</taxon>
        <taxon>Flavobacteriales</taxon>
        <taxon>Flavobacteriaceae</taxon>
        <taxon>Flavobacterium</taxon>
    </lineage>
</organism>
<dbReference type="OrthoDB" id="823362at2"/>